<dbReference type="InterPro" id="IPR001128">
    <property type="entry name" value="Cyt_P450"/>
</dbReference>
<comment type="similarity">
    <text evidence="1">Belongs to the cytochrome P450 family.</text>
</comment>
<dbReference type="Proteomes" id="UP000316921">
    <property type="component" value="Chromosome"/>
</dbReference>
<name>A0A518BET0_9BACT</name>
<dbReference type="RefSeq" id="WP_145061947.1">
    <property type="nucleotide sequence ID" value="NZ_CP036287.1"/>
</dbReference>
<dbReference type="KEGG" id="pbap:Pla133_04580"/>
<dbReference type="EMBL" id="CP036287">
    <property type="protein sequence ID" value="QDU65393.1"/>
    <property type="molecule type" value="Genomic_DNA"/>
</dbReference>
<dbReference type="PANTHER" id="PTHR46696:SF1">
    <property type="entry name" value="CYTOCHROME P450 YJIB-RELATED"/>
    <property type="match status" value="1"/>
</dbReference>
<gene>
    <name evidence="2" type="ORF">Pla133_04580</name>
</gene>
<dbReference type="SUPFAM" id="SSF48264">
    <property type="entry name" value="Cytochrome P450"/>
    <property type="match status" value="1"/>
</dbReference>
<evidence type="ECO:0000256" key="1">
    <source>
        <dbReference type="ARBA" id="ARBA00010617"/>
    </source>
</evidence>
<proteinExistence type="inferred from homology"/>
<dbReference type="PANTHER" id="PTHR46696">
    <property type="entry name" value="P450, PUTATIVE (EUROFUNG)-RELATED"/>
    <property type="match status" value="1"/>
</dbReference>
<dbReference type="AlphaFoldDB" id="A0A518BET0"/>
<dbReference type="GO" id="GO:0004497">
    <property type="term" value="F:monooxygenase activity"/>
    <property type="evidence" value="ECO:0007669"/>
    <property type="project" value="InterPro"/>
</dbReference>
<evidence type="ECO:0000313" key="3">
    <source>
        <dbReference type="Proteomes" id="UP000316921"/>
    </source>
</evidence>
<keyword evidence="3" id="KW-1185">Reference proteome</keyword>
<reference evidence="2 3" key="1">
    <citation type="submission" date="2019-02" db="EMBL/GenBank/DDBJ databases">
        <title>Deep-cultivation of Planctomycetes and their phenomic and genomic characterization uncovers novel biology.</title>
        <authorList>
            <person name="Wiegand S."/>
            <person name="Jogler M."/>
            <person name="Boedeker C."/>
            <person name="Pinto D."/>
            <person name="Vollmers J."/>
            <person name="Rivas-Marin E."/>
            <person name="Kohn T."/>
            <person name="Peeters S.H."/>
            <person name="Heuer A."/>
            <person name="Rast P."/>
            <person name="Oberbeckmann S."/>
            <person name="Bunk B."/>
            <person name="Jeske O."/>
            <person name="Meyerdierks A."/>
            <person name="Storesund J.E."/>
            <person name="Kallscheuer N."/>
            <person name="Luecker S."/>
            <person name="Lage O.M."/>
            <person name="Pohl T."/>
            <person name="Merkel B.J."/>
            <person name="Hornburger P."/>
            <person name="Mueller R.-W."/>
            <person name="Bruemmer F."/>
            <person name="Labrenz M."/>
            <person name="Spormann A.M."/>
            <person name="Op den Camp H."/>
            <person name="Overmann J."/>
            <person name="Amann R."/>
            <person name="Jetten M.S.M."/>
            <person name="Mascher T."/>
            <person name="Medema M.H."/>
            <person name="Devos D.P."/>
            <person name="Kaster A.-K."/>
            <person name="Ovreas L."/>
            <person name="Rohde M."/>
            <person name="Galperin M.Y."/>
            <person name="Jogler C."/>
        </authorList>
    </citation>
    <scope>NUCLEOTIDE SEQUENCE [LARGE SCALE GENOMIC DNA]</scope>
    <source>
        <strain evidence="2 3">Pla133</strain>
    </source>
</reference>
<dbReference type="GO" id="GO:0005506">
    <property type="term" value="F:iron ion binding"/>
    <property type="evidence" value="ECO:0007669"/>
    <property type="project" value="InterPro"/>
</dbReference>
<evidence type="ECO:0000313" key="2">
    <source>
        <dbReference type="EMBL" id="QDU65393.1"/>
    </source>
</evidence>
<dbReference type="Gene3D" id="1.10.630.10">
    <property type="entry name" value="Cytochrome P450"/>
    <property type="match status" value="1"/>
</dbReference>
<dbReference type="Pfam" id="PF00067">
    <property type="entry name" value="p450"/>
    <property type="match status" value="1"/>
</dbReference>
<sequence>MDPIRRAAHVVTPPFMWLAMQLKLFAYRQPLRPLRWVLLELTQVFDFAMVFANVQNYAMSINHRLFGGDFLFGKAVMVTGHARALEEIPHIRLRGSRFMGVPMVAGDPGVFVTNAGPITTSQPARRVLREHMNREIVSDWLTSPDYPTLQARCADILADWKASPQMASMFGVRGTSTRIMVRLLSGQDLPAAQAEAVTRAYFFRFGEHTLFGYYAPFVLGLLGTRERMRRDAYRPLQDLGIDELRIDMVLFAAMFSLGTIVIKCLEYARRYDVDWSGLTHDERVRFVIETQRLYPTVTSVHRILERPEEVVIRGKRVRLYPGEEIAYPFVAINRDPAVFAEPDEFRLDRPQSEVDAVLSWSTGFHACPVKDLSILVTVLQLDALAERGDLRALSFFNIEV</sequence>
<protein>
    <submittedName>
        <fullName evidence="2">Cytochrome P450</fullName>
    </submittedName>
</protein>
<dbReference type="InterPro" id="IPR036396">
    <property type="entry name" value="Cyt_P450_sf"/>
</dbReference>
<dbReference type="GO" id="GO:0016705">
    <property type="term" value="F:oxidoreductase activity, acting on paired donors, with incorporation or reduction of molecular oxygen"/>
    <property type="evidence" value="ECO:0007669"/>
    <property type="project" value="InterPro"/>
</dbReference>
<accession>A0A518BET0</accession>
<organism evidence="2 3">
    <name type="scientific">Engelhardtia mirabilis</name>
    <dbReference type="NCBI Taxonomy" id="2528011"/>
    <lineage>
        <taxon>Bacteria</taxon>
        <taxon>Pseudomonadati</taxon>
        <taxon>Planctomycetota</taxon>
        <taxon>Planctomycetia</taxon>
        <taxon>Planctomycetia incertae sedis</taxon>
        <taxon>Engelhardtia</taxon>
    </lineage>
</organism>
<dbReference type="GO" id="GO:0020037">
    <property type="term" value="F:heme binding"/>
    <property type="evidence" value="ECO:0007669"/>
    <property type="project" value="InterPro"/>
</dbReference>